<dbReference type="Proteomes" id="UP000471082">
    <property type="component" value="Unassembled WGS sequence"/>
</dbReference>
<comment type="caution">
    <text evidence="1">The sequence shown here is derived from an EMBL/GenBank/DDBJ whole genome shotgun (WGS) entry which is preliminary data.</text>
</comment>
<name>A0A7X5N2C0_XANPE</name>
<accession>A0A7X5N2C0</accession>
<reference evidence="1 2" key="1">
    <citation type="submission" date="2019-11" db="EMBL/GenBank/DDBJ databases">
        <title>Genome-resolved metagenomics to study the prevalence of co-infection and intraspecific heterogeneity among plant pathogen metapopulations.</title>
        <authorList>
            <person name="Newberry E."/>
            <person name="Bhandari R."/>
            <person name="Kemble J."/>
            <person name="Sikora E."/>
            <person name="Potnis N."/>
        </authorList>
    </citation>
    <scope>NUCLEOTIDE SEQUENCE [LARGE SCALE GENOMIC DNA]</scope>
    <source>
        <strain evidence="1">Xp_Tom_Tuscaloosa_18b</strain>
    </source>
</reference>
<dbReference type="EMBL" id="JAAGYU010001256">
    <property type="protein sequence ID" value="NEL80113.1"/>
    <property type="molecule type" value="Genomic_DNA"/>
</dbReference>
<gene>
    <name evidence="1" type="ORF">G3W61_28180</name>
</gene>
<protein>
    <submittedName>
        <fullName evidence="1">M23 family peptidase</fullName>
    </submittedName>
</protein>
<organism evidence="1 2">
    <name type="scientific">Xanthomonas perforans</name>
    <dbReference type="NCBI Taxonomy" id="442694"/>
    <lineage>
        <taxon>Bacteria</taxon>
        <taxon>Pseudomonadati</taxon>
        <taxon>Pseudomonadota</taxon>
        <taxon>Gammaproteobacteria</taxon>
        <taxon>Lysobacterales</taxon>
        <taxon>Lysobacteraceae</taxon>
        <taxon>Xanthomonas</taxon>
    </lineage>
</organism>
<proteinExistence type="predicted"/>
<evidence type="ECO:0000313" key="2">
    <source>
        <dbReference type="Proteomes" id="UP000471082"/>
    </source>
</evidence>
<feature type="non-terminal residue" evidence="1">
    <location>
        <position position="35"/>
    </location>
</feature>
<evidence type="ECO:0000313" key="1">
    <source>
        <dbReference type="EMBL" id="NEL80113.1"/>
    </source>
</evidence>
<dbReference type="AlphaFoldDB" id="A0A7X5N2C0"/>
<sequence length="35" mass="3973">MALKKVVIKSRETRAQRLARQFQGFAADRPMVVLG</sequence>